<evidence type="ECO:0000259" key="6">
    <source>
        <dbReference type="PROSITE" id="PS50950"/>
    </source>
</evidence>
<dbReference type="SMART" id="SM00980">
    <property type="entry name" value="THAP"/>
    <property type="match status" value="1"/>
</dbReference>
<dbReference type="InterPro" id="IPR006612">
    <property type="entry name" value="THAP_Znf"/>
</dbReference>
<dbReference type="Pfam" id="PF05485">
    <property type="entry name" value="THAP"/>
    <property type="match status" value="1"/>
</dbReference>
<keyword evidence="2 5" id="KW-0863">Zinc-finger</keyword>
<keyword evidence="1" id="KW-0479">Metal-binding</keyword>
<evidence type="ECO:0000256" key="1">
    <source>
        <dbReference type="ARBA" id="ARBA00022723"/>
    </source>
</evidence>
<dbReference type="EMBL" id="JABSTU010000005">
    <property type="protein sequence ID" value="KAH8030392.1"/>
    <property type="molecule type" value="Genomic_DNA"/>
</dbReference>
<dbReference type="InterPro" id="IPR052224">
    <property type="entry name" value="THAP_domain_protein"/>
</dbReference>
<evidence type="ECO:0000256" key="4">
    <source>
        <dbReference type="ARBA" id="ARBA00023125"/>
    </source>
</evidence>
<sequence>MPRRCFAQGCRNKGAGRDTPSHMFPRDEKLRQLWIRAVQPSRPGWTPGKHDFVCSEHFCDDDYRTSPTLLKSLGMSLRWQRLKPDAVPSLLPRNVERMSDAFKERRRKEIIDQILKEQSTNGEACCTGAVHIRKLQCDAGKTPITSITGAGSQVNIRGKSCGVQTSCFRLP</sequence>
<reference evidence="7" key="1">
    <citation type="journal article" date="2020" name="Cell">
        <title>Large-Scale Comparative Analyses of Tick Genomes Elucidate Their Genetic Diversity and Vector Capacities.</title>
        <authorList>
            <consortium name="Tick Genome and Microbiome Consortium (TIGMIC)"/>
            <person name="Jia N."/>
            <person name="Wang J."/>
            <person name="Shi W."/>
            <person name="Du L."/>
            <person name="Sun Y."/>
            <person name="Zhan W."/>
            <person name="Jiang J.F."/>
            <person name="Wang Q."/>
            <person name="Zhang B."/>
            <person name="Ji P."/>
            <person name="Bell-Sakyi L."/>
            <person name="Cui X.M."/>
            <person name="Yuan T.T."/>
            <person name="Jiang B.G."/>
            <person name="Yang W.F."/>
            <person name="Lam T.T."/>
            <person name="Chang Q.C."/>
            <person name="Ding S.J."/>
            <person name="Wang X.J."/>
            <person name="Zhu J.G."/>
            <person name="Ruan X.D."/>
            <person name="Zhao L."/>
            <person name="Wei J.T."/>
            <person name="Ye R.Z."/>
            <person name="Que T.C."/>
            <person name="Du C.H."/>
            <person name="Zhou Y.H."/>
            <person name="Cheng J.X."/>
            <person name="Dai P.F."/>
            <person name="Guo W.B."/>
            <person name="Han X.H."/>
            <person name="Huang E.J."/>
            <person name="Li L.F."/>
            <person name="Wei W."/>
            <person name="Gao Y.C."/>
            <person name="Liu J.Z."/>
            <person name="Shao H.Z."/>
            <person name="Wang X."/>
            <person name="Wang C.C."/>
            <person name="Yang T.C."/>
            <person name="Huo Q.B."/>
            <person name="Li W."/>
            <person name="Chen H.Y."/>
            <person name="Chen S.E."/>
            <person name="Zhou L.G."/>
            <person name="Ni X.B."/>
            <person name="Tian J.H."/>
            <person name="Sheng Y."/>
            <person name="Liu T."/>
            <person name="Pan Y.S."/>
            <person name="Xia L.Y."/>
            <person name="Li J."/>
            <person name="Zhao F."/>
            <person name="Cao W.C."/>
        </authorList>
    </citation>
    <scope>NUCLEOTIDE SEQUENCE</scope>
    <source>
        <strain evidence="7">Rmic-2018</strain>
    </source>
</reference>
<dbReference type="AlphaFoldDB" id="A0A9J6E8E5"/>
<dbReference type="VEuPathDB" id="VectorBase:LOC119165707"/>
<dbReference type="GO" id="GO:0008270">
    <property type="term" value="F:zinc ion binding"/>
    <property type="evidence" value="ECO:0007669"/>
    <property type="project" value="UniProtKB-KW"/>
</dbReference>
<evidence type="ECO:0000256" key="5">
    <source>
        <dbReference type="PROSITE-ProRule" id="PRU00309"/>
    </source>
</evidence>
<feature type="domain" description="THAP-type" evidence="6">
    <location>
        <begin position="1"/>
        <end position="91"/>
    </location>
</feature>
<evidence type="ECO:0000256" key="3">
    <source>
        <dbReference type="ARBA" id="ARBA00022833"/>
    </source>
</evidence>
<organism evidence="7 8">
    <name type="scientific">Rhipicephalus microplus</name>
    <name type="common">Cattle tick</name>
    <name type="synonym">Boophilus microplus</name>
    <dbReference type="NCBI Taxonomy" id="6941"/>
    <lineage>
        <taxon>Eukaryota</taxon>
        <taxon>Metazoa</taxon>
        <taxon>Ecdysozoa</taxon>
        <taxon>Arthropoda</taxon>
        <taxon>Chelicerata</taxon>
        <taxon>Arachnida</taxon>
        <taxon>Acari</taxon>
        <taxon>Parasitiformes</taxon>
        <taxon>Ixodida</taxon>
        <taxon>Ixodoidea</taxon>
        <taxon>Ixodidae</taxon>
        <taxon>Rhipicephalinae</taxon>
        <taxon>Rhipicephalus</taxon>
        <taxon>Boophilus</taxon>
    </lineage>
</organism>
<dbReference type="SUPFAM" id="SSF57716">
    <property type="entry name" value="Glucocorticoid receptor-like (DNA-binding domain)"/>
    <property type="match status" value="1"/>
</dbReference>
<evidence type="ECO:0000256" key="2">
    <source>
        <dbReference type="ARBA" id="ARBA00022771"/>
    </source>
</evidence>
<dbReference type="PROSITE" id="PS50950">
    <property type="entry name" value="ZF_THAP"/>
    <property type="match status" value="1"/>
</dbReference>
<gene>
    <name evidence="7" type="ORF">HPB51_006824</name>
</gene>
<dbReference type="PANTHER" id="PTHR46927">
    <property type="entry name" value="AGAP005574-PA"/>
    <property type="match status" value="1"/>
</dbReference>
<dbReference type="Proteomes" id="UP000821866">
    <property type="component" value="Chromosome 3"/>
</dbReference>
<evidence type="ECO:0000313" key="7">
    <source>
        <dbReference type="EMBL" id="KAH8030392.1"/>
    </source>
</evidence>
<dbReference type="InterPro" id="IPR038441">
    <property type="entry name" value="THAP_Znf_sf"/>
</dbReference>
<dbReference type="PANTHER" id="PTHR46927:SF3">
    <property type="entry name" value="THAP-TYPE DOMAIN-CONTAINING PROTEIN"/>
    <property type="match status" value="1"/>
</dbReference>
<keyword evidence="3" id="KW-0862">Zinc</keyword>
<proteinExistence type="predicted"/>
<name>A0A9J6E8E5_RHIMP</name>
<reference evidence="7" key="2">
    <citation type="submission" date="2021-09" db="EMBL/GenBank/DDBJ databases">
        <authorList>
            <person name="Jia N."/>
            <person name="Wang J."/>
            <person name="Shi W."/>
            <person name="Du L."/>
            <person name="Sun Y."/>
            <person name="Zhan W."/>
            <person name="Jiang J."/>
            <person name="Wang Q."/>
            <person name="Zhang B."/>
            <person name="Ji P."/>
            <person name="Sakyi L.B."/>
            <person name="Cui X."/>
            <person name="Yuan T."/>
            <person name="Jiang B."/>
            <person name="Yang W."/>
            <person name="Lam T.T.-Y."/>
            <person name="Chang Q."/>
            <person name="Ding S."/>
            <person name="Wang X."/>
            <person name="Zhu J."/>
            <person name="Ruan X."/>
            <person name="Zhao L."/>
            <person name="Wei J."/>
            <person name="Que T."/>
            <person name="Du C."/>
            <person name="Cheng J."/>
            <person name="Dai P."/>
            <person name="Han X."/>
            <person name="Huang E."/>
            <person name="Gao Y."/>
            <person name="Liu J."/>
            <person name="Shao H."/>
            <person name="Ye R."/>
            <person name="Li L."/>
            <person name="Wei W."/>
            <person name="Wang X."/>
            <person name="Wang C."/>
            <person name="Huo Q."/>
            <person name="Li W."/>
            <person name="Guo W."/>
            <person name="Chen H."/>
            <person name="Chen S."/>
            <person name="Zhou L."/>
            <person name="Zhou L."/>
            <person name="Ni X."/>
            <person name="Tian J."/>
            <person name="Zhou Y."/>
            <person name="Sheng Y."/>
            <person name="Liu T."/>
            <person name="Pan Y."/>
            <person name="Xia L."/>
            <person name="Li J."/>
            <person name="Zhao F."/>
            <person name="Cao W."/>
        </authorList>
    </citation>
    <scope>NUCLEOTIDE SEQUENCE</scope>
    <source>
        <strain evidence="7">Rmic-2018</strain>
        <tissue evidence="7">Larvae</tissue>
    </source>
</reference>
<evidence type="ECO:0000313" key="8">
    <source>
        <dbReference type="Proteomes" id="UP000821866"/>
    </source>
</evidence>
<keyword evidence="4 5" id="KW-0238">DNA-binding</keyword>
<comment type="caution">
    <text evidence="7">The sequence shown here is derived from an EMBL/GenBank/DDBJ whole genome shotgun (WGS) entry which is preliminary data.</text>
</comment>
<dbReference type="SMART" id="SM00692">
    <property type="entry name" value="DM3"/>
    <property type="match status" value="1"/>
</dbReference>
<accession>A0A9J6E8E5</accession>
<protein>
    <recommendedName>
        <fullName evidence="6">THAP-type domain-containing protein</fullName>
    </recommendedName>
</protein>
<dbReference type="Gene3D" id="6.20.210.20">
    <property type="entry name" value="THAP domain"/>
    <property type="match status" value="1"/>
</dbReference>
<dbReference type="GO" id="GO:0003677">
    <property type="term" value="F:DNA binding"/>
    <property type="evidence" value="ECO:0007669"/>
    <property type="project" value="UniProtKB-UniRule"/>
</dbReference>
<keyword evidence="8" id="KW-1185">Reference proteome</keyword>